<dbReference type="AlphaFoldDB" id="A0A7J5Y5V1"/>
<organism evidence="3 4">
    <name type="scientific">Dissostichus mawsoni</name>
    <name type="common">Antarctic cod</name>
    <dbReference type="NCBI Taxonomy" id="36200"/>
    <lineage>
        <taxon>Eukaryota</taxon>
        <taxon>Metazoa</taxon>
        <taxon>Chordata</taxon>
        <taxon>Craniata</taxon>
        <taxon>Vertebrata</taxon>
        <taxon>Euteleostomi</taxon>
        <taxon>Actinopterygii</taxon>
        <taxon>Neopterygii</taxon>
        <taxon>Teleostei</taxon>
        <taxon>Neoteleostei</taxon>
        <taxon>Acanthomorphata</taxon>
        <taxon>Eupercaria</taxon>
        <taxon>Perciformes</taxon>
        <taxon>Notothenioidei</taxon>
        <taxon>Nototheniidae</taxon>
        <taxon>Dissostichus</taxon>
    </lineage>
</organism>
<evidence type="ECO:0000256" key="2">
    <source>
        <dbReference type="SAM" id="Phobius"/>
    </source>
</evidence>
<reference evidence="3 4" key="1">
    <citation type="submission" date="2020-03" db="EMBL/GenBank/DDBJ databases">
        <title>Dissostichus mawsoni Genome sequencing and assembly.</title>
        <authorList>
            <person name="Park H."/>
        </authorList>
    </citation>
    <scope>NUCLEOTIDE SEQUENCE [LARGE SCALE GENOMIC DNA]</scope>
    <source>
        <strain evidence="3">DM0001</strain>
        <tissue evidence="3">Muscle</tissue>
    </source>
</reference>
<feature type="compositionally biased region" description="Low complexity" evidence="1">
    <location>
        <begin position="100"/>
        <end position="116"/>
    </location>
</feature>
<dbReference type="Proteomes" id="UP000518266">
    <property type="component" value="Unassembled WGS sequence"/>
</dbReference>
<evidence type="ECO:0000256" key="1">
    <source>
        <dbReference type="SAM" id="MobiDB-lite"/>
    </source>
</evidence>
<dbReference type="OrthoDB" id="10649060at2759"/>
<comment type="caution">
    <text evidence="3">The sequence shown here is derived from an EMBL/GenBank/DDBJ whole genome shotgun (WGS) entry which is preliminary data.</text>
</comment>
<evidence type="ECO:0000313" key="3">
    <source>
        <dbReference type="EMBL" id="KAF3844017.1"/>
    </source>
</evidence>
<accession>A0A7J5Y5V1</accession>
<keyword evidence="2" id="KW-1133">Transmembrane helix</keyword>
<sequence>MALAPGTPSIIDVWVAAVALVAVGVGMGGLRSGREGVCVEMAGLYCDACEVGLSLLLSWLEGALLFQGELEPSAGELLKLSSSSMPLAASNCVFSSRVIRRSSSSPNSPPISVGSPTTITSCRDAKQEAEPSMYFPPPLMVLPPDILRFRRLFGACLDGSAAEKR</sequence>
<proteinExistence type="predicted"/>
<feature type="region of interest" description="Disordered" evidence="1">
    <location>
        <begin position="100"/>
        <end position="119"/>
    </location>
</feature>
<evidence type="ECO:0000313" key="4">
    <source>
        <dbReference type="Proteomes" id="UP000518266"/>
    </source>
</evidence>
<feature type="transmembrane region" description="Helical" evidence="2">
    <location>
        <begin position="13"/>
        <end position="30"/>
    </location>
</feature>
<dbReference type="EMBL" id="JAAKFY010000017">
    <property type="protein sequence ID" value="KAF3844017.1"/>
    <property type="molecule type" value="Genomic_DNA"/>
</dbReference>
<gene>
    <name evidence="3" type="ORF">F7725_016065</name>
</gene>
<keyword evidence="4" id="KW-1185">Reference proteome</keyword>
<keyword evidence="2" id="KW-0472">Membrane</keyword>
<protein>
    <submittedName>
        <fullName evidence="3">Uncharacterized protein</fullName>
    </submittedName>
</protein>
<name>A0A7J5Y5V1_DISMA</name>
<keyword evidence="2" id="KW-0812">Transmembrane</keyword>